<accession>A0ABZ2K0J4</accession>
<dbReference type="InterPro" id="IPR036188">
    <property type="entry name" value="FAD/NAD-bd_sf"/>
</dbReference>
<dbReference type="EMBL" id="CP089982">
    <property type="protein sequence ID" value="WXA92266.1"/>
    <property type="molecule type" value="Genomic_DNA"/>
</dbReference>
<reference evidence="1 2" key="1">
    <citation type="submission" date="2021-12" db="EMBL/GenBank/DDBJ databases">
        <title>Discovery of the Pendulisporaceae a myxobacterial family with distinct sporulation behavior and unique specialized metabolism.</title>
        <authorList>
            <person name="Garcia R."/>
            <person name="Popoff A."/>
            <person name="Bader C.D."/>
            <person name="Loehr J."/>
            <person name="Walesch S."/>
            <person name="Walt C."/>
            <person name="Boldt J."/>
            <person name="Bunk B."/>
            <person name="Haeckl F.J.F.P.J."/>
            <person name="Gunesch A.P."/>
            <person name="Birkelbach J."/>
            <person name="Nuebel U."/>
            <person name="Pietschmann T."/>
            <person name="Bach T."/>
            <person name="Mueller R."/>
        </authorList>
    </citation>
    <scope>NUCLEOTIDE SEQUENCE [LARGE SCALE GENOMIC DNA]</scope>
    <source>
        <strain evidence="1 2">MSr12523</strain>
    </source>
</reference>
<dbReference type="InterPro" id="IPR006905">
    <property type="entry name" value="Flavin_halogenase"/>
</dbReference>
<evidence type="ECO:0000313" key="1">
    <source>
        <dbReference type="EMBL" id="WXA92266.1"/>
    </source>
</evidence>
<dbReference type="PANTHER" id="PTHR43747">
    <property type="entry name" value="FAD-BINDING PROTEIN"/>
    <property type="match status" value="1"/>
</dbReference>
<dbReference type="PRINTS" id="PR00411">
    <property type="entry name" value="PNDRDTASEI"/>
</dbReference>
<gene>
    <name evidence="1" type="ORF">LZC95_38150</name>
</gene>
<organism evidence="1 2">
    <name type="scientific">Pendulispora brunnea</name>
    <dbReference type="NCBI Taxonomy" id="2905690"/>
    <lineage>
        <taxon>Bacteria</taxon>
        <taxon>Pseudomonadati</taxon>
        <taxon>Myxococcota</taxon>
        <taxon>Myxococcia</taxon>
        <taxon>Myxococcales</taxon>
        <taxon>Sorangiineae</taxon>
        <taxon>Pendulisporaceae</taxon>
        <taxon>Pendulispora</taxon>
    </lineage>
</organism>
<keyword evidence="2" id="KW-1185">Reference proteome</keyword>
<dbReference type="Gene3D" id="3.50.50.60">
    <property type="entry name" value="FAD/NAD(P)-binding domain"/>
    <property type="match status" value="1"/>
</dbReference>
<protein>
    <submittedName>
        <fullName evidence="1">Tryptophan 7-halogenase</fullName>
    </submittedName>
</protein>
<sequence length="405" mass="44677">MSYDVIIVGGGPGGSVTASRLAQLGRRVLVLEKTPFPRFHLGESLLPQSMPILTRLGVMDELEQRFLVKRGANFHLSGTGKTARYDFAEAFDKSVKSAFEVPRDEFDHVLLRRAASLGAEVREGWTVTRVVFDNDRAVGVEAREPHGATHSLAAPFVVDATGRDAMHAHTTRSTIRVPHLDKTALFCHFRDAWRDTGDREGDIQIVVFPAGWFWFIPFKDGRTSVGAVVSSAWMKTRTPGQTVDDLYRRAVSESDVATRMLAGAEQLFPAGATADFSFRVKSLVGPGWLAVGDSGGFIDPLFSTGAHLAIYGGYHGADAIHAALETRDGSMDRFIAWEKQVRRGAELFLGAVQAFYQGTLTEYLFADKPHPFLKRSITSMLCGDVFSGDERWTREIQSRFPASFD</sequence>
<dbReference type="Proteomes" id="UP001379533">
    <property type="component" value="Chromosome"/>
</dbReference>
<dbReference type="InterPro" id="IPR050816">
    <property type="entry name" value="Flavin-dep_Halogenase_NPB"/>
</dbReference>
<name>A0ABZ2K0J4_9BACT</name>
<dbReference type="RefSeq" id="WP_394842883.1">
    <property type="nucleotide sequence ID" value="NZ_CP089982.1"/>
</dbReference>
<dbReference type="Pfam" id="PF04820">
    <property type="entry name" value="Trp_halogenase"/>
    <property type="match status" value="2"/>
</dbReference>
<dbReference type="PANTHER" id="PTHR43747:SF1">
    <property type="entry name" value="SLR1998 PROTEIN"/>
    <property type="match status" value="1"/>
</dbReference>
<proteinExistence type="predicted"/>
<dbReference type="SUPFAM" id="SSF51905">
    <property type="entry name" value="FAD/NAD(P)-binding domain"/>
    <property type="match status" value="1"/>
</dbReference>
<evidence type="ECO:0000313" key="2">
    <source>
        <dbReference type="Proteomes" id="UP001379533"/>
    </source>
</evidence>